<keyword evidence="3 6" id="KW-1133">Transmembrane helix</keyword>
<dbReference type="InterPro" id="IPR036259">
    <property type="entry name" value="MFS_trans_sf"/>
</dbReference>
<dbReference type="GO" id="GO:0005886">
    <property type="term" value="C:plasma membrane"/>
    <property type="evidence" value="ECO:0007669"/>
    <property type="project" value="TreeGrafter"/>
</dbReference>
<feature type="transmembrane region" description="Helical" evidence="6">
    <location>
        <begin position="337"/>
        <end position="354"/>
    </location>
</feature>
<accession>A0A6A6X2G4</accession>
<sequence length="611" mass="65603">MTPLSTPRRSIHLEEHKPAPPPAAQNLPSGSRLFVLVTCICTAVFLQALDTTIISTAIPKIVRQFHSLPDVGWYGSAYFLTTCAFQLMWGRIYTFYNLKNGYLIAITIFELGSLICGLATSSIMLIVGRAISGVGSGGIYAGSFIIIAFSTKPASRPKYSALLGSMYGISSVVGPLVGGVFSDKVSWRWCFFINLPLGAVALVGIIFFLRQPAQNAALRNLPNIEKLKRLDWHGAIIFIGALTSLFIALEWGGDKYAWTNQRIVVMLFFFAIGMCAWVWVQWWKNESGTVPARIIGQRNIWTAAFSCYCMGGAFFIMLYFISIYFQAIKNSTPLKSGIQSLPTLLGLTIGMTIAGHTHKFVKYHAIYMISSAALATIGCGLISTWSPESNSPRWIGYQALFGIGQGFGWQQPLLITQAFLETKDIPLGTALMSGIKLFGGATFISVGSAVFNNKLKEALRQVPGVNEHAVLAAGASGLRDAIHDPAQLAAVKNAYSSALSATFQISIVLSCLAVLGALGVEWKIPPVRKPGGPVGSGTTPVQDVKVGVGLQAPSSGSGSSGVSSGSLAKMPSRPPAPPLPPTQMRMQMPQVTSVQGYSISRPVATARSYRI</sequence>
<dbReference type="InterPro" id="IPR011701">
    <property type="entry name" value="MFS"/>
</dbReference>
<feature type="transmembrane region" description="Helical" evidence="6">
    <location>
        <begin position="101"/>
        <end position="124"/>
    </location>
</feature>
<dbReference type="FunFam" id="1.20.1250.20:FF:000196">
    <property type="entry name" value="MFS toxin efflux pump (AflT)"/>
    <property type="match status" value="1"/>
</dbReference>
<dbReference type="Gene3D" id="1.20.1250.20">
    <property type="entry name" value="MFS general substrate transporter like domains"/>
    <property type="match status" value="1"/>
</dbReference>
<keyword evidence="4 6" id="KW-0472">Membrane</keyword>
<feature type="compositionally biased region" description="Low complexity" evidence="5">
    <location>
        <begin position="554"/>
        <end position="566"/>
    </location>
</feature>
<dbReference type="Proteomes" id="UP000799757">
    <property type="component" value="Unassembled WGS sequence"/>
</dbReference>
<evidence type="ECO:0000313" key="8">
    <source>
        <dbReference type="EMBL" id="KAF2790529.1"/>
    </source>
</evidence>
<organism evidence="8 9">
    <name type="scientific">Melanomma pulvis-pyrius CBS 109.77</name>
    <dbReference type="NCBI Taxonomy" id="1314802"/>
    <lineage>
        <taxon>Eukaryota</taxon>
        <taxon>Fungi</taxon>
        <taxon>Dikarya</taxon>
        <taxon>Ascomycota</taxon>
        <taxon>Pezizomycotina</taxon>
        <taxon>Dothideomycetes</taxon>
        <taxon>Pleosporomycetidae</taxon>
        <taxon>Pleosporales</taxon>
        <taxon>Melanommataceae</taxon>
        <taxon>Melanomma</taxon>
    </lineage>
</organism>
<dbReference type="OrthoDB" id="10021397at2759"/>
<gene>
    <name evidence="8" type="ORF">K505DRAFT_250957</name>
</gene>
<dbReference type="CDD" id="cd17502">
    <property type="entry name" value="MFS_Azr1_MDR_like"/>
    <property type="match status" value="1"/>
</dbReference>
<evidence type="ECO:0000256" key="6">
    <source>
        <dbReference type="SAM" id="Phobius"/>
    </source>
</evidence>
<evidence type="ECO:0000256" key="4">
    <source>
        <dbReference type="ARBA" id="ARBA00023136"/>
    </source>
</evidence>
<dbReference type="PRINTS" id="PR01036">
    <property type="entry name" value="TCRTETB"/>
</dbReference>
<evidence type="ECO:0000313" key="9">
    <source>
        <dbReference type="Proteomes" id="UP000799757"/>
    </source>
</evidence>
<dbReference type="PANTHER" id="PTHR23501">
    <property type="entry name" value="MAJOR FACILITATOR SUPERFAMILY"/>
    <property type="match status" value="1"/>
</dbReference>
<dbReference type="Pfam" id="PF07690">
    <property type="entry name" value="MFS_1"/>
    <property type="match status" value="1"/>
</dbReference>
<feature type="transmembrane region" description="Helical" evidence="6">
    <location>
        <begin position="130"/>
        <end position="149"/>
    </location>
</feature>
<feature type="compositionally biased region" description="Pro residues" evidence="5">
    <location>
        <begin position="572"/>
        <end position="581"/>
    </location>
</feature>
<feature type="region of interest" description="Disordered" evidence="5">
    <location>
        <begin position="1"/>
        <end position="25"/>
    </location>
</feature>
<protein>
    <submittedName>
        <fullName evidence="8">MFS general substrate transporter</fullName>
    </submittedName>
</protein>
<feature type="transmembrane region" description="Helical" evidence="6">
    <location>
        <begin position="230"/>
        <end position="249"/>
    </location>
</feature>
<feature type="transmembrane region" description="Helical" evidence="6">
    <location>
        <begin position="33"/>
        <end position="59"/>
    </location>
</feature>
<proteinExistence type="predicted"/>
<feature type="transmembrane region" description="Helical" evidence="6">
    <location>
        <begin position="186"/>
        <end position="209"/>
    </location>
</feature>
<keyword evidence="2 6" id="KW-0812">Transmembrane</keyword>
<reference evidence="8" key="1">
    <citation type="journal article" date="2020" name="Stud. Mycol.">
        <title>101 Dothideomycetes genomes: a test case for predicting lifestyles and emergence of pathogens.</title>
        <authorList>
            <person name="Haridas S."/>
            <person name="Albert R."/>
            <person name="Binder M."/>
            <person name="Bloem J."/>
            <person name="Labutti K."/>
            <person name="Salamov A."/>
            <person name="Andreopoulos B."/>
            <person name="Baker S."/>
            <person name="Barry K."/>
            <person name="Bills G."/>
            <person name="Bluhm B."/>
            <person name="Cannon C."/>
            <person name="Castanera R."/>
            <person name="Culley D."/>
            <person name="Daum C."/>
            <person name="Ezra D."/>
            <person name="Gonzalez J."/>
            <person name="Henrissat B."/>
            <person name="Kuo A."/>
            <person name="Liang C."/>
            <person name="Lipzen A."/>
            <person name="Lutzoni F."/>
            <person name="Magnuson J."/>
            <person name="Mondo S."/>
            <person name="Nolan M."/>
            <person name="Ohm R."/>
            <person name="Pangilinan J."/>
            <person name="Park H.-J."/>
            <person name="Ramirez L."/>
            <person name="Alfaro M."/>
            <person name="Sun H."/>
            <person name="Tritt A."/>
            <person name="Yoshinaga Y."/>
            <person name="Zwiers L.-H."/>
            <person name="Turgeon B."/>
            <person name="Goodwin S."/>
            <person name="Spatafora J."/>
            <person name="Crous P."/>
            <person name="Grigoriev I."/>
        </authorList>
    </citation>
    <scope>NUCLEOTIDE SEQUENCE</scope>
    <source>
        <strain evidence="8">CBS 109.77</strain>
    </source>
</reference>
<name>A0A6A6X2G4_9PLEO</name>
<feature type="domain" description="Major facilitator superfamily (MFS) profile" evidence="7">
    <location>
        <begin position="36"/>
        <end position="528"/>
    </location>
</feature>
<dbReference type="Gene3D" id="1.20.1720.10">
    <property type="entry name" value="Multidrug resistance protein D"/>
    <property type="match status" value="1"/>
</dbReference>
<evidence type="ECO:0000256" key="3">
    <source>
        <dbReference type="ARBA" id="ARBA00022989"/>
    </source>
</evidence>
<feature type="transmembrane region" description="Helical" evidence="6">
    <location>
        <begin position="366"/>
        <end position="385"/>
    </location>
</feature>
<dbReference type="AlphaFoldDB" id="A0A6A6X2G4"/>
<evidence type="ECO:0000259" key="7">
    <source>
        <dbReference type="PROSITE" id="PS50850"/>
    </source>
</evidence>
<evidence type="ECO:0000256" key="1">
    <source>
        <dbReference type="ARBA" id="ARBA00004141"/>
    </source>
</evidence>
<feature type="transmembrane region" description="Helical" evidence="6">
    <location>
        <begin position="501"/>
        <end position="520"/>
    </location>
</feature>
<dbReference type="SUPFAM" id="SSF103473">
    <property type="entry name" value="MFS general substrate transporter"/>
    <property type="match status" value="1"/>
</dbReference>
<evidence type="ECO:0000256" key="2">
    <source>
        <dbReference type="ARBA" id="ARBA00022692"/>
    </source>
</evidence>
<dbReference type="GO" id="GO:0022857">
    <property type="term" value="F:transmembrane transporter activity"/>
    <property type="evidence" value="ECO:0007669"/>
    <property type="project" value="InterPro"/>
</dbReference>
<feature type="transmembrane region" description="Helical" evidence="6">
    <location>
        <begin position="71"/>
        <end position="89"/>
    </location>
</feature>
<feature type="transmembrane region" description="Helical" evidence="6">
    <location>
        <begin position="161"/>
        <end position="180"/>
    </location>
</feature>
<keyword evidence="9" id="KW-1185">Reference proteome</keyword>
<feature type="transmembrane region" description="Helical" evidence="6">
    <location>
        <begin position="300"/>
        <end position="325"/>
    </location>
</feature>
<dbReference type="PROSITE" id="PS50850">
    <property type="entry name" value="MFS"/>
    <property type="match status" value="1"/>
</dbReference>
<dbReference type="PANTHER" id="PTHR23501:SF199">
    <property type="entry name" value="MFS EFFLUX TRANSPORTER INPD-RELATED"/>
    <property type="match status" value="1"/>
</dbReference>
<feature type="region of interest" description="Disordered" evidence="5">
    <location>
        <begin position="549"/>
        <end position="584"/>
    </location>
</feature>
<dbReference type="InterPro" id="IPR020846">
    <property type="entry name" value="MFS_dom"/>
</dbReference>
<comment type="subcellular location">
    <subcellularLocation>
        <location evidence="1">Membrane</location>
        <topology evidence="1">Multi-pass membrane protein</topology>
    </subcellularLocation>
</comment>
<evidence type="ECO:0000256" key="5">
    <source>
        <dbReference type="SAM" id="MobiDB-lite"/>
    </source>
</evidence>
<dbReference type="EMBL" id="MU002068">
    <property type="protein sequence ID" value="KAF2790529.1"/>
    <property type="molecule type" value="Genomic_DNA"/>
</dbReference>
<dbReference type="FunFam" id="1.20.1720.10:FF:000012">
    <property type="entry name" value="MFS toxin efflux pump (AflT)"/>
    <property type="match status" value="1"/>
</dbReference>
<feature type="transmembrane region" description="Helical" evidence="6">
    <location>
        <begin position="261"/>
        <end position="280"/>
    </location>
</feature>